<dbReference type="GO" id="GO:0005886">
    <property type="term" value="C:plasma membrane"/>
    <property type="evidence" value="ECO:0007669"/>
    <property type="project" value="TreeGrafter"/>
</dbReference>
<dbReference type="EMBL" id="SAVA01000005">
    <property type="protein sequence ID" value="RWR52059.1"/>
    <property type="molecule type" value="Genomic_DNA"/>
</dbReference>
<reference evidence="12" key="1">
    <citation type="submission" date="2019-01" db="EMBL/GenBank/DDBJ databases">
        <title>Sinorhodobacter populi sp. nov. isolated from the symptomatic bark tissue of Populus euramericana canker.</title>
        <authorList>
            <person name="Xu G."/>
        </authorList>
    </citation>
    <scope>NUCLEOTIDE SEQUENCE [LARGE SCALE GENOMIC DNA]</scope>
    <source>
        <strain evidence="12">CGMCC 1.12963</strain>
    </source>
</reference>
<dbReference type="InterPro" id="IPR003594">
    <property type="entry name" value="HATPase_dom"/>
</dbReference>
<accession>A0A3S3LMB6</accession>
<dbReference type="InterPro" id="IPR004358">
    <property type="entry name" value="Sig_transdc_His_kin-like_C"/>
</dbReference>
<dbReference type="RefSeq" id="WP_128156201.1">
    <property type="nucleotide sequence ID" value="NZ_JBHSOM010000006.1"/>
</dbReference>
<feature type="domain" description="Histidine kinase" evidence="11">
    <location>
        <begin position="247"/>
        <end position="448"/>
    </location>
</feature>
<dbReference type="SUPFAM" id="SSF55874">
    <property type="entry name" value="ATPase domain of HSP90 chaperone/DNA topoisomerase II/histidine kinase"/>
    <property type="match status" value="1"/>
</dbReference>
<protein>
    <recommendedName>
        <fullName evidence="3">histidine kinase</fullName>
        <ecNumber evidence="3">2.7.13.3</ecNumber>
    </recommendedName>
</protein>
<dbReference type="InterPro" id="IPR005467">
    <property type="entry name" value="His_kinase_dom"/>
</dbReference>
<keyword evidence="8 10" id="KW-1133">Transmembrane helix</keyword>
<evidence type="ECO:0000256" key="6">
    <source>
        <dbReference type="ARBA" id="ARBA00022692"/>
    </source>
</evidence>
<dbReference type="InterPro" id="IPR050428">
    <property type="entry name" value="TCS_sensor_his_kinase"/>
</dbReference>
<dbReference type="PROSITE" id="PS50109">
    <property type="entry name" value="HIS_KIN"/>
    <property type="match status" value="1"/>
</dbReference>
<sequence>MRRLSLRVRLACAGAVTVAVAITLSSLGLAALFDAHVKRRALVELSVQLDQVLAGVERAPSGALEQTATPADPRFQRPYGGLYWQIAAEGGMLRSRSLWDYEIPLPRDELRDGAEHVHELSGPAGQPLLAIERSVVLPRRLGGAGMRATVAMDRTELAAARNGFISDLAPYSVVLTVALILAGWVQIAVGLRPLRVIRQRVADVRSGRARRLGADFPVEVLPLVREVDALLAARGEEVARARTRAGDLAHGLKTPLQALLGEAGRLRAEGRAGVAADIEAIAGAMRRHVDRELARTRVAMRGHEARAEIAPALAGVLRVVRRTGAGAGRDWQLEVPAGLAVAADPDDLTEALGALIENAARHARRRVRITAVAAEGAVTISVCDDGPGIPADRIGALMARGARADTQGQGSGLGLAIARDIAEALEGELTLHPATPGLEARLRLPGVCGPPRQ</sequence>
<dbReference type="Pfam" id="PF02518">
    <property type="entry name" value="HATPase_c"/>
    <property type="match status" value="1"/>
</dbReference>
<evidence type="ECO:0000256" key="2">
    <source>
        <dbReference type="ARBA" id="ARBA00004370"/>
    </source>
</evidence>
<reference evidence="12" key="2">
    <citation type="submission" date="2019-01" db="EMBL/GenBank/DDBJ databases">
        <authorList>
            <person name="Li Y."/>
        </authorList>
    </citation>
    <scope>NUCLEOTIDE SEQUENCE [LARGE SCALE GENOMIC DNA]</scope>
    <source>
        <strain evidence="12">CGMCC 1.12963</strain>
    </source>
</reference>
<evidence type="ECO:0000256" key="9">
    <source>
        <dbReference type="ARBA" id="ARBA00023136"/>
    </source>
</evidence>
<dbReference type="PANTHER" id="PTHR45436">
    <property type="entry name" value="SENSOR HISTIDINE KINASE YKOH"/>
    <property type="match status" value="1"/>
</dbReference>
<name>A0A3S3LMB6_9RHOB</name>
<dbReference type="Proteomes" id="UP000288071">
    <property type="component" value="Unassembled WGS sequence"/>
</dbReference>
<dbReference type="AlphaFoldDB" id="A0A3S3LMB6"/>
<keyword evidence="4" id="KW-0597">Phosphoprotein</keyword>
<evidence type="ECO:0000256" key="4">
    <source>
        <dbReference type="ARBA" id="ARBA00022553"/>
    </source>
</evidence>
<keyword evidence="5" id="KW-0808">Transferase</keyword>
<comment type="caution">
    <text evidence="12">The sequence shown here is derived from an EMBL/GenBank/DDBJ whole genome shotgun (WGS) entry which is preliminary data.</text>
</comment>
<dbReference type="PANTHER" id="PTHR45436:SF5">
    <property type="entry name" value="SENSOR HISTIDINE KINASE TRCS"/>
    <property type="match status" value="1"/>
</dbReference>
<dbReference type="GO" id="GO:0004673">
    <property type="term" value="F:protein histidine kinase activity"/>
    <property type="evidence" value="ECO:0007669"/>
    <property type="project" value="UniProtKB-EC"/>
</dbReference>
<evidence type="ECO:0000256" key="10">
    <source>
        <dbReference type="SAM" id="Phobius"/>
    </source>
</evidence>
<keyword evidence="7 12" id="KW-0418">Kinase</keyword>
<comment type="subcellular location">
    <subcellularLocation>
        <location evidence="2">Membrane</location>
    </subcellularLocation>
</comment>
<keyword evidence="6 10" id="KW-0812">Transmembrane</keyword>
<evidence type="ECO:0000313" key="12">
    <source>
        <dbReference type="EMBL" id="RWR52059.1"/>
    </source>
</evidence>
<evidence type="ECO:0000256" key="1">
    <source>
        <dbReference type="ARBA" id="ARBA00000085"/>
    </source>
</evidence>
<evidence type="ECO:0000256" key="3">
    <source>
        <dbReference type="ARBA" id="ARBA00012438"/>
    </source>
</evidence>
<dbReference type="SMART" id="SM00387">
    <property type="entry name" value="HATPase_c"/>
    <property type="match status" value="1"/>
</dbReference>
<evidence type="ECO:0000256" key="8">
    <source>
        <dbReference type="ARBA" id="ARBA00022989"/>
    </source>
</evidence>
<keyword evidence="9 10" id="KW-0472">Membrane</keyword>
<gene>
    <name evidence="12" type="ORF">EOW66_09825</name>
</gene>
<dbReference type="InterPro" id="IPR036890">
    <property type="entry name" value="HATPase_C_sf"/>
</dbReference>
<evidence type="ECO:0000259" key="11">
    <source>
        <dbReference type="PROSITE" id="PS50109"/>
    </source>
</evidence>
<evidence type="ECO:0000313" key="13">
    <source>
        <dbReference type="Proteomes" id="UP000288071"/>
    </source>
</evidence>
<proteinExistence type="predicted"/>
<evidence type="ECO:0000256" key="7">
    <source>
        <dbReference type="ARBA" id="ARBA00022777"/>
    </source>
</evidence>
<keyword evidence="13" id="KW-1185">Reference proteome</keyword>
<feature type="transmembrane region" description="Helical" evidence="10">
    <location>
        <begin position="168"/>
        <end position="191"/>
    </location>
</feature>
<evidence type="ECO:0000256" key="5">
    <source>
        <dbReference type="ARBA" id="ARBA00022679"/>
    </source>
</evidence>
<dbReference type="Gene3D" id="3.30.565.10">
    <property type="entry name" value="Histidine kinase-like ATPase, C-terminal domain"/>
    <property type="match status" value="1"/>
</dbReference>
<organism evidence="12 13">
    <name type="scientific">Paenirhodobacter huangdaonensis</name>
    <dbReference type="NCBI Taxonomy" id="2501515"/>
    <lineage>
        <taxon>Bacteria</taxon>
        <taxon>Pseudomonadati</taxon>
        <taxon>Pseudomonadota</taxon>
        <taxon>Alphaproteobacteria</taxon>
        <taxon>Rhodobacterales</taxon>
        <taxon>Rhodobacter group</taxon>
        <taxon>Paenirhodobacter</taxon>
    </lineage>
</organism>
<dbReference type="EC" id="2.7.13.3" evidence="3"/>
<dbReference type="PRINTS" id="PR00344">
    <property type="entry name" value="BCTRLSENSOR"/>
</dbReference>
<dbReference type="GO" id="GO:0000160">
    <property type="term" value="P:phosphorelay signal transduction system"/>
    <property type="evidence" value="ECO:0007669"/>
    <property type="project" value="TreeGrafter"/>
</dbReference>
<comment type="catalytic activity">
    <reaction evidence="1">
        <text>ATP + protein L-histidine = ADP + protein N-phospho-L-histidine.</text>
        <dbReference type="EC" id="2.7.13.3"/>
    </reaction>
</comment>